<feature type="transmembrane region" description="Helical" evidence="1">
    <location>
        <begin position="39"/>
        <end position="61"/>
    </location>
</feature>
<name>A0A3G3K2F6_9BACL</name>
<feature type="transmembrane region" description="Helical" evidence="1">
    <location>
        <begin position="6"/>
        <end position="27"/>
    </location>
</feature>
<feature type="transmembrane region" description="Helical" evidence="1">
    <location>
        <begin position="134"/>
        <end position="161"/>
    </location>
</feature>
<keyword evidence="1" id="KW-0472">Membrane</keyword>
<accession>A0A3G3K2F6</accession>
<keyword evidence="3" id="KW-1185">Reference proteome</keyword>
<dbReference type="RefSeq" id="WP_123042702.1">
    <property type="nucleotide sequence ID" value="NZ_CP033433.1"/>
</dbReference>
<protein>
    <submittedName>
        <fullName evidence="2">Spore cortex biosynthesis protein YabQ</fullName>
    </submittedName>
</protein>
<gene>
    <name evidence="2" type="primary">yabQ</name>
    <name evidence="2" type="ORF">EAV92_19845</name>
</gene>
<evidence type="ECO:0000313" key="2">
    <source>
        <dbReference type="EMBL" id="AYQ74622.1"/>
    </source>
</evidence>
<proteinExistence type="predicted"/>
<sequence length="197" mass="22585">MNAASQWSTIGWMVLCGALMGLVFDFYRVIARRFHIPRWMLPAFDVVYWAAATLGVFNVLLDHNHGEVRLYVFLGLGIGVTGYFGLLSPHVVKAADRIVTLVIGLAAWLWKAFRLVIAVPFLFLVRILAKLLDIVFVIIAAILLYVGKLLLIPLMPLWNWLWDKLLPVRRRVTAGIEGWKRLKNRIKAAWETFWKKS</sequence>
<keyword evidence="1" id="KW-1133">Transmembrane helix</keyword>
<dbReference type="EMBL" id="CP033433">
    <property type="protein sequence ID" value="AYQ74622.1"/>
    <property type="molecule type" value="Genomic_DNA"/>
</dbReference>
<organism evidence="2 3">
    <name type="scientific">Cohnella candidum</name>
    <dbReference type="NCBI Taxonomy" id="2674991"/>
    <lineage>
        <taxon>Bacteria</taxon>
        <taxon>Bacillati</taxon>
        <taxon>Bacillota</taxon>
        <taxon>Bacilli</taxon>
        <taxon>Bacillales</taxon>
        <taxon>Paenibacillaceae</taxon>
        <taxon>Cohnella</taxon>
    </lineage>
</organism>
<reference evidence="2 3" key="1">
    <citation type="submission" date="2018-10" db="EMBL/GenBank/DDBJ databases">
        <title>Genome Sequence of Cohnella sp.</title>
        <authorList>
            <person name="Srinivasan S."/>
            <person name="Kim M.K."/>
        </authorList>
    </citation>
    <scope>NUCLEOTIDE SEQUENCE [LARGE SCALE GENOMIC DNA]</scope>
    <source>
        <strain evidence="2 3">18JY8-7</strain>
    </source>
</reference>
<dbReference type="Proteomes" id="UP000269097">
    <property type="component" value="Chromosome"/>
</dbReference>
<dbReference type="Pfam" id="PF09578">
    <property type="entry name" value="Spore_YabQ"/>
    <property type="match status" value="1"/>
</dbReference>
<evidence type="ECO:0000313" key="3">
    <source>
        <dbReference type="Proteomes" id="UP000269097"/>
    </source>
</evidence>
<feature type="transmembrane region" description="Helical" evidence="1">
    <location>
        <begin position="68"/>
        <end position="86"/>
    </location>
</feature>
<feature type="transmembrane region" description="Helical" evidence="1">
    <location>
        <begin position="98"/>
        <end position="128"/>
    </location>
</feature>
<dbReference type="NCBIfam" id="TIGR02893">
    <property type="entry name" value="spore_yabQ"/>
    <property type="match status" value="1"/>
</dbReference>
<dbReference type="AlphaFoldDB" id="A0A3G3K2F6"/>
<keyword evidence="1" id="KW-0812">Transmembrane</keyword>
<dbReference type="InterPro" id="IPR019074">
    <property type="entry name" value="YabQ"/>
</dbReference>
<evidence type="ECO:0000256" key="1">
    <source>
        <dbReference type="SAM" id="Phobius"/>
    </source>
</evidence>
<dbReference type="KEGG" id="coh:EAV92_19845"/>